<comment type="similarity">
    <text evidence="1 2">Belongs to the phospholipid scramblase family.</text>
</comment>
<protein>
    <recommendedName>
        <fullName evidence="2">Phospholipid scramblase</fullName>
    </recommendedName>
</protein>
<dbReference type="GO" id="GO:0017128">
    <property type="term" value="F:phospholipid scramblase activity"/>
    <property type="evidence" value="ECO:0007669"/>
    <property type="project" value="InterPro"/>
</dbReference>
<reference evidence="3 4" key="1">
    <citation type="submission" date="2023-11" db="EMBL/GenBank/DDBJ databases">
        <title>Dfirmibasis_genome.</title>
        <authorList>
            <person name="Edelbroek B."/>
            <person name="Kjellin J."/>
            <person name="Jerlstrom-Hultqvist J."/>
            <person name="Soderbom F."/>
        </authorList>
    </citation>
    <scope>NUCLEOTIDE SEQUENCE [LARGE SCALE GENOMIC DNA]</scope>
    <source>
        <strain evidence="3 4">TNS-C-14</strain>
    </source>
</reference>
<dbReference type="InterPro" id="IPR005552">
    <property type="entry name" value="Scramblase"/>
</dbReference>
<comment type="caution">
    <text evidence="3">The sequence shown here is derived from an EMBL/GenBank/DDBJ whole genome shotgun (WGS) entry which is preliminary data.</text>
</comment>
<dbReference type="EMBL" id="JAVFKY010000003">
    <property type="protein sequence ID" value="KAK5579461.1"/>
    <property type="molecule type" value="Genomic_DNA"/>
</dbReference>
<dbReference type="Pfam" id="PF03803">
    <property type="entry name" value="Scramblase"/>
    <property type="match status" value="2"/>
</dbReference>
<dbReference type="PANTHER" id="PTHR23248:SF9">
    <property type="entry name" value="PHOSPHOLIPID SCRAMBLASE"/>
    <property type="match status" value="1"/>
</dbReference>
<gene>
    <name evidence="3" type="ORF">RB653_009144</name>
</gene>
<dbReference type="PANTHER" id="PTHR23248">
    <property type="entry name" value="PHOSPHOLIPID SCRAMBLASE-RELATED"/>
    <property type="match status" value="1"/>
</dbReference>
<proteinExistence type="inferred from homology"/>
<dbReference type="GO" id="GO:0005886">
    <property type="term" value="C:plasma membrane"/>
    <property type="evidence" value="ECO:0007669"/>
    <property type="project" value="TreeGrafter"/>
</dbReference>
<name>A0AAN7U1G9_9MYCE</name>
<keyword evidence="4" id="KW-1185">Reference proteome</keyword>
<dbReference type="Proteomes" id="UP001344447">
    <property type="component" value="Unassembled WGS sequence"/>
</dbReference>
<sequence length="278" mass="32114">MDESLEFFLHFNTLIIKESVEENIWFKNLFKSRKKEGQFNIYGVNNDLILIGKEYYRDDCTGWFGFQKYRPYKVSIQTLDGSEILKLKRDKQCGRQGCFCGVLCCCAVESCHQDILVYCGDNTATPRVYLGRVKEEFSWFQPVFKIYDDDNNEQFKIVGHKIKNNTNKTNNKMITSQSLSSYYQMKIYQQQSTFSSISNQEESSSILSTLSNINSDGDEIGEISKLYSGLQHSLFNDKDNIYIDFPPNSTIHQKSILLGALFLINSLYFNLQSNSIST</sequence>
<organism evidence="3 4">
    <name type="scientific">Dictyostelium firmibasis</name>
    <dbReference type="NCBI Taxonomy" id="79012"/>
    <lineage>
        <taxon>Eukaryota</taxon>
        <taxon>Amoebozoa</taxon>
        <taxon>Evosea</taxon>
        <taxon>Eumycetozoa</taxon>
        <taxon>Dictyostelia</taxon>
        <taxon>Dictyosteliales</taxon>
        <taxon>Dictyosteliaceae</taxon>
        <taxon>Dictyostelium</taxon>
    </lineage>
</organism>
<evidence type="ECO:0000313" key="4">
    <source>
        <dbReference type="Proteomes" id="UP001344447"/>
    </source>
</evidence>
<evidence type="ECO:0000313" key="3">
    <source>
        <dbReference type="EMBL" id="KAK5579461.1"/>
    </source>
</evidence>
<evidence type="ECO:0000256" key="1">
    <source>
        <dbReference type="ARBA" id="ARBA00005350"/>
    </source>
</evidence>
<accession>A0AAN7U1G9</accession>
<evidence type="ECO:0000256" key="2">
    <source>
        <dbReference type="RuleBase" id="RU363116"/>
    </source>
</evidence>
<dbReference type="AlphaFoldDB" id="A0AAN7U1G9"/>